<feature type="region of interest" description="Disordered" evidence="2">
    <location>
        <begin position="769"/>
        <end position="795"/>
    </location>
</feature>
<name>A0AAP0C7X2_9ASTR</name>
<dbReference type="PANTHER" id="PTHR47718">
    <property type="entry name" value="OS01G0519700 PROTEIN"/>
    <property type="match status" value="1"/>
</dbReference>
<dbReference type="GO" id="GO:0008270">
    <property type="term" value="F:zinc ion binding"/>
    <property type="evidence" value="ECO:0007669"/>
    <property type="project" value="UniProtKB-KW"/>
</dbReference>
<dbReference type="PANTHER" id="PTHR47718:SF12">
    <property type="entry name" value="PROTEIN FAR1-RELATED SEQUENCE"/>
    <property type="match status" value="1"/>
</dbReference>
<keyword evidence="1" id="KW-0863">Zinc-finger</keyword>
<dbReference type="PROSITE" id="PS50966">
    <property type="entry name" value="ZF_SWIM"/>
    <property type="match status" value="1"/>
</dbReference>
<evidence type="ECO:0000256" key="2">
    <source>
        <dbReference type="SAM" id="MobiDB-lite"/>
    </source>
</evidence>
<feature type="region of interest" description="Disordered" evidence="2">
    <location>
        <begin position="50"/>
        <end position="81"/>
    </location>
</feature>
<proteinExistence type="predicted"/>
<keyword evidence="5" id="KW-1185">Reference proteome</keyword>
<protein>
    <recommendedName>
        <fullName evidence="3">SWIM-type domain-containing protein</fullName>
    </recommendedName>
</protein>
<feature type="compositionally biased region" description="Basic and acidic residues" evidence="2">
    <location>
        <begin position="1"/>
        <end position="17"/>
    </location>
</feature>
<keyword evidence="1" id="KW-0862">Zinc</keyword>
<feature type="compositionally biased region" description="Polar residues" evidence="2">
    <location>
        <begin position="770"/>
        <end position="787"/>
    </location>
</feature>
<dbReference type="EMBL" id="JBCNJP010001919">
    <property type="protein sequence ID" value="KAK9050418.1"/>
    <property type="molecule type" value="Genomic_DNA"/>
</dbReference>
<dbReference type="Proteomes" id="UP001408789">
    <property type="component" value="Unassembled WGS sequence"/>
</dbReference>
<accession>A0AAP0C7X2</accession>
<evidence type="ECO:0000313" key="4">
    <source>
        <dbReference type="EMBL" id="KAK9050418.1"/>
    </source>
</evidence>
<evidence type="ECO:0000313" key="5">
    <source>
        <dbReference type="Proteomes" id="UP001408789"/>
    </source>
</evidence>
<comment type="caution">
    <text evidence="4">The sequence shown here is derived from an EMBL/GenBank/DDBJ whole genome shotgun (WGS) entry which is preliminary data.</text>
</comment>
<keyword evidence="1" id="KW-0479">Metal-binding</keyword>
<dbReference type="InterPro" id="IPR018289">
    <property type="entry name" value="MULE_transposase_dom"/>
</dbReference>
<reference evidence="4 5" key="1">
    <citation type="submission" date="2024-04" db="EMBL/GenBank/DDBJ databases">
        <title>The reference genome of an endangered Asteraceae, Deinandra increscens subsp. villosa, native to the Central Coast of California.</title>
        <authorList>
            <person name="Guilliams M."/>
            <person name="Hasenstab-Lehman K."/>
            <person name="Meyer R."/>
            <person name="Mcevoy S."/>
        </authorList>
    </citation>
    <scope>NUCLEOTIDE SEQUENCE [LARGE SCALE GENOMIC DNA]</scope>
    <source>
        <tissue evidence="4">Leaf</tissue>
    </source>
</reference>
<dbReference type="Pfam" id="PF03101">
    <property type="entry name" value="FAR1"/>
    <property type="match status" value="1"/>
</dbReference>
<feature type="region of interest" description="Disordered" evidence="2">
    <location>
        <begin position="844"/>
        <end position="896"/>
    </location>
</feature>
<sequence>MDSIESSDRTNDNRTTDSDVFVDAPSDFDINYVDSHNMIQAISSTGVPCESVGYSHEIDPDPDHDPDPEHSHEADPEYSRESAPVMEFFGVEHRGQITSNLFLTSDGTKIWTPAVPASCTPVVGMVFPNWEAVVDMYDSYADKSGFSTRLGTHRIVNGVTTFRYILCNRAGKPKLKDYNSMDPESLSTSRKTRSNISDCKACIRTKYDPETGSYTLRTFVEGHNHELVSQEFMEFSKKRRKTDFSTHQFVHQLSLNKIGPNVAHKVQSSLKGGEHNVRGTTTDYKNISRSIRMFIGDRDAQLVLDTFKARTENLHNFFFEYHVVGHELKSFFWADDVSRCSYEAFGDVLAFDATYRTNKYRMIFVPFTGVDHHKKCVTFGAGMISDETIESYTWLLESFLKAHVHQPRLVLTDQDDAMRDAISKVLYNSSHRLCMWHIMKKLPSKIEGDILNNTKLRQKLHSLVWNLIIDKDTFESRWLSLMEEHGLSNHGWLNQMYAIRFDWIPSYFRDLPMCCLMKTTSRCESSNALFKVNSSINNTLLQFLMCFDTAIDRQRHKQCQLEFETNTSTPEFHNPYPIERHAASLYTVTIFREVQKEIDRSVHYCTIGQTRSVGPSKIYTVSHTNRKFQFVNEFEVTFNATDNTVSCECMCFTRIGYLCRHIFYVFRFVHVNEIPAQYISARWRKYALPRRVYDIANRYSVDTSEEGVLRNEVTDTVNQCINRLRRQPNLLSSFLTELKDIKSRIFSEVPFNPDINRTPAIISDILHQPEASNSSDNPVHFTPTQGIRNKGCGTDKRLIGPGEKAIENYKKGPRLCKKCNAYVNHDSRNCDKVRAAAAAAAAAAGVSTSSPGATVASAEQPPVRRDGPSSVPRPSIPRPVRNLRRSSRLSDKSPTA</sequence>
<dbReference type="Pfam" id="PF10551">
    <property type="entry name" value="MULE"/>
    <property type="match status" value="1"/>
</dbReference>
<feature type="region of interest" description="Disordered" evidence="2">
    <location>
        <begin position="1"/>
        <end position="23"/>
    </location>
</feature>
<gene>
    <name evidence="4" type="ORF">SSX86_030610</name>
</gene>
<dbReference type="InterPro" id="IPR004330">
    <property type="entry name" value="FAR1_DNA_bnd_dom"/>
</dbReference>
<dbReference type="InterPro" id="IPR007527">
    <property type="entry name" value="Znf_SWIM"/>
</dbReference>
<dbReference type="AlphaFoldDB" id="A0AAP0C7X2"/>
<evidence type="ECO:0000256" key="1">
    <source>
        <dbReference type="PROSITE-ProRule" id="PRU00325"/>
    </source>
</evidence>
<organism evidence="4 5">
    <name type="scientific">Deinandra increscens subsp. villosa</name>
    <dbReference type="NCBI Taxonomy" id="3103831"/>
    <lineage>
        <taxon>Eukaryota</taxon>
        <taxon>Viridiplantae</taxon>
        <taxon>Streptophyta</taxon>
        <taxon>Embryophyta</taxon>
        <taxon>Tracheophyta</taxon>
        <taxon>Spermatophyta</taxon>
        <taxon>Magnoliopsida</taxon>
        <taxon>eudicotyledons</taxon>
        <taxon>Gunneridae</taxon>
        <taxon>Pentapetalae</taxon>
        <taxon>asterids</taxon>
        <taxon>campanulids</taxon>
        <taxon>Asterales</taxon>
        <taxon>Asteraceae</taxon>
        <taxon>Asteroideae</taxon>
        <taxon>Heliantheae alliance</taxon>
        <taxon>Madieae</taxon>
        <taxon>Madiinae</taxon>
        <taxon>Deinandra</taxon>
    </lineage>
</organism>
<feature type="compositionally biased region" description="Basic and acidic residues" evidence="2">
    <location>
        <begin position="56"/>
        <end position="80"/>
    </location>
</feature>
<feature type="domain" description="SWIM-type" evidence="3">
    <location>
        <begin position="634"/>
        <end position="670"/>
    </location>
</feature>
<evidence type="ECO:0000259" key="3">
    <source>
        <dbReference type="PROSITE" id="PS50966"/>
    </source>
</evidence>